<comment type="caution">
    <text evidence="3">The sequence shown here is derived from an EMBL/GenBank/DDBJ whole genome shotgun (WGS) entry which is preliminary data.</text>
</comment>
<evidence type="ECO:0000259" key="2">
    <source>
        <dbReference type="Pfam" id="PF02308"/>
    </source>
</evidence>
<dbReference type="PANTHER" id="PTHR39084:SF1">
    <property type="entry name" value="DUF4010 DOMAIN-CONTAINING PROTEIN"/>
    <property type="match status" value="1"/>
</dbReference>
<keyword evidence="1" id="KW-0472">Membrane</keyword>
<dbReference type="AlphaFoldDB" id="D9PHB5"/>
<evidence type="ECO:0000313" key="3">
    <source>
        <dbReference type="EMBL" id="EFK97054.1"/>
    </source>
</evidence>
<sequence length="147" mass="16438">MIDELNFFVYFSNPIFQLIISVLLGAFVGLRREFDLQKGNTDFRGLRTTVLVSVFGTLSTIFGDSVLFPLSFFVVLGVFVAIAYFSGVSHNKIGLTSEISLILMFWSGVLIGYEEFTLGIILAFIVAISDAYKDKMHNFANNINLKE</sequence>
<keyword evidence="1" id="KW-0812">Transmembrane</keyword>
<name>D9PHB5_9ZZZZ</name>
<protein>
    <submittedName>
        <fullName evidence="3">MgtC/SapB transporter</fullName>
    </submittedName>
</protein>
<dbReference type="EMBL" id="ADZX01000362">
    <property type="protein sequence ID" value="EFK97054.1"/>
    <property type="molecule type" value="Genomic_DNA"/>
</dbReference>
<keyword evidence="1" id="KW-1133">Transmembrane helix</keyword>
<feature type="transmembrane region" description="Helical" evidence="1">
    <location>
        <begin position="68"/>
        <end position="87"/>
    </location>
</feature>
<organism evidence="3">
    <name type="scientific">sediment metagenome</name>
    <dbReference type="NCBI Taxonomy" id="749907"/>
    <lineage>
        <taxon>unclassified sequences</taxon>
        <taxon>metagenomes</taxon>
        <taxon>ecological metagenomes</taxon>
    </lineage>
</organism>
<accession>D9PHB5</accession>
<proteinExistence type="predicted"/>
<reference evidence="3" key="2">
    <citation type="journal article" date="2011" name="Microb. Ecol.">
        <title>Taxonomic and Functional Metagenomic Profiling of the Microbial Community in the Anoxic Sediment of a Sub-saline Shallow Lake (Laguna de Carrizo, Central Spain).</title>
        <authorList>
            <person name="Ferrer M."/>
            <person name="Guazzaroni M.E."/>
            <person name="Richter M."/>
            <person name="Garcia-Salamanca A."/>
            <person name="Yarza P."/>
            <person name="Suarez-Suarez A."/>
            <person name="Solano J."/>
            <person name="Alcaide M."/>
            <person name="van Dillewijn P."/>
            <person name="Molina-Henares M.A."/>
            <person name="Lopez-Cortes N."/>
            <person name="Al-Ramahi Y."/>
            <person name="Guerrero C."/>
            <person name="Acosta A."/>
            <person name="de Eugenio L.I."/>
            <person name="Martinez V."/>
            <person name="Marques S."/>
            <person name="Rojo F."/>
            <person name="Santero E."/>
            <person name="Genilloud O."/>
            <person name="Perez-Perez J."/>
            <person name="Rossello-Mora R."/>
            <person name="Ramos J.L."/>
        </authorList>
    </citation>
    <scope>NUCLEOTIDE SEQUENCE</scope>
</reference>
<feature type="transmembrane region" description="Helical" evidence="1">
    <location>
        <begin position="99"/>
        <end position="128"/>
    </location>
</feature>
<evidence type="ECO:0000256" key="1">
    <source>
        <dbReference type="SAM" id="Phobius"/>
    </source>
</evidence>
<feature type="domain" description="MgtC/SapB/SrpB/YhiD N-terminal" evidence="2">
    <location>
        <begin position="18"/>
        <end position="138"/>
    </location>
</feature>
<feature type="transmembrane region" description="Helical" evidence="1">
    <location>
        <begin position="15"/>
        <end position="34"/>
    </location>
</feature>
<dbReference type="InterPro" id="IPR049177">
    <property type="entry name" value="MgtC_SapB_SrpB_YhiD_N"/>
</dbReference>
<dbReference type="PANTHER" id="PTHR39084">
    <property type="entry name" value="MEMBRANE PROTEIN-RELATED"/>
    <property type="match status" value="1"/>
</dbReference>
<reference evidence="3" key="1">
    <citation type="submission" date="2010-07" db="EMBL/GenBank/DDBJ databases">
        <authorList>
            <consortium name="CONSOLIDER consortium CSD2007-00005"/>
            <person name="Guazzaroni M.-E."/>
            <person name="Richter M."/>
            <person name="Garcia-Salamanca A."/>
            <person name="Yarza P."/>
            <person name="Ferrer M."/>
        </authorList>
    </citation>
    <scope>NUCLEOTIDE SEQUENCE</scope>
</reference>
<dbReference type="Pfam" id="PF02308">
    <property type="entry name" value="MgtC"/>
    <property type="match status" value="1"/>
</dbReference>
<gene>
    <name evidence="3" type="ORF">LDC_0915</name>
</gene>